<name>A0A9J6GRJ9_HAELO</name>
<feature type="compositionally biased region" description="Low complexity" evidence="1">
    <location>
        <begin position="518"/>
        <end position="534"/>
    </location>
</feature>
<keyword evidence="3" id="KW-1185">Reference proteome</keyword>
<accession>A0A9J6GRJ9</accession>
<reference evidence="2 3" key="1">
    <citation type="journal article" date="2020" name="Cell">
        <title>Large-Scale Comparative Analyses of Tick Genomes Elucidate Their Genetic Diversity and Vector Capacities.</title>
        <authorList>
            <consortium name="Tick Genome and Microbiome Consortium (TIGMIC)"/>
            <person name="Jia N."/>
            <person name="Wang J."/>
            <person name="Shi W."/>
            <person name="Du L."/>
            <person name="Sun Y."/>
            <person name="Zhan W."/>
            <person name="Jiang J.F."/>
            <person name="Wang Q."/>
            <person name="Zhang B."/>
            <person name="Ji P."/>
            <person name="Bell-Sakyi L."/>
            <person name="Cui X.M."/>
            <person name="Yuan T.T."/>
            <person name="Jiang B.G."/>
            <person name="Yang W.F."/>
            <person name="Lam T.T."/>
            <person name="Chang Q.C."/>
            <person name="Ding S.J."/>
            <person name="Wang X.J."/>
            <person name="Zhu J.G."/>
            <person name="Ruan X.D."/>
            <person name="Zhao L."/>
            <person name="Wei J.T."/>
            <person name="Ye R.Z."/>
            <person name="Que T.C."/>
            <person name="Du C.H."/>
            <person name="Zhou Y.H."/>
            <person name="Cheng J.X."/>
            <person name="Dai P.F."/>
            <person name="Guo W.B."/>
            <person name="Han X.H."/>
            <person name="Huang E.J."/>
            <person name="Li L.F."/>
            <person name="Wei W."/>
            <person name="Gao Y.C."/>
            <person name="Liu J.Z."/>
            <person name="Shao H.Z."/>
            <person name="Wang X."/>
            <person name="Wang C.C."/>
            <person name="Yang T.C."/>
            <person name="Huo Q.B."/>
            <person name="Li W."/>
            <person name="Chen H.Y."/>
            <person name="Chen S.E."/>
            <person name="Zhou L.G."/>
            <person name="Ni X.B."/>
            <person name="Tian J.H."/>
            <person name="Sheng Y."/>
            <person name="Liu T."/>
            <person name="Pan Y.S."/>
            <person name="Xia L.Y."/>
            <person name="Li J."/>
            <person name="Zhao F."/>
            <person name="Cao W.C."/>
        </authorList>
    </citation>
    <scope>NUCLEOTIDE SEQUENCE [LARGE SCALE GENOMIC DNA]</scope>
    <source>
        <strain evidence="2">HaeL-2018</strain>
    </source>
</reference>
<feature type="compositionally biased region" description="Low complexity" evidence="1">
    <location>
        <begin position="51"/>
        <end position="61"/>
    </location>
</feature>
<comment type="caution">
    <text evidence="2">The sequence shown here is derived from an EMBL/GenBank/DDBJ whole genome shotgun (WGS) entry which is preliminary data.</text>
</comment>
<protein>
    <submittedName>
        <fullName evidence="2">Uncharacterized protein</fullName>
    </submittedName>
</protein>
<proteinExistence type="predicted"/>
<feature type="compositionally biased region" description="Polar residues" evidence="1">
    <location>
        <begin position="301"/>
        <end position="320"/>
    </location>
</feature>
<gene>
    <name evidence="2" type="ORF">HPB48_019206</name>
</gene>
<evidence type="ECO:0000256" key="1">
    <source>
        <dbReference type="SAM" id="MobiDB-lite"/>
    </source>
</evidence>
<sequence length="556" mass="58597">MVWNSIPTSDSPPELRQSFKSAALTAAVARREQASDALRVASADARSLAAAADADSGACSSTISPPATGSAGPQRRPKRPLWHPQPLPKPKATDSVVVLKPRTQASLADAFPENGAGRALIAHIGATATRLVTVVMLREQNHILVYTSHLHIAYKLIGKFAVPSLAGPVPLFGYLRADTQDSCNGVGTVGSADTEAALREGLYWPEGEILHVRRLGTSNKVRLTFSGKVKPSRTKKLCQHAVGAALLDIDPAPVPAPNETFAASAERRCLSRMAPVCSVCWFPRHRGPELYRTLKGAATQAVHSSIGRSSRPQEAKTSMPTEAARVAQAPATKSDPTPRPGAVAIGPSRKGQTPDGPPAKKPNAGQASPAPSKPTQPSPELKPTAQGDSSWAARIRQGSQIVEALANRSSSPNSTLFGQVPEAMDSSPFEHRDTAAHFRPLEARLSSLEAQMASIGTMIHGLLPAALQTIFDRIPGKIAAQMSQLTVSTHRPKLKRGFCSQAPWHLSRVAEVDEQSNSSTATSEVSTGSSSGASMAPFALVGAPHTFSSNDGGQRP</sequence>
<evidence type="ECO:0000313" key="2">
    <source>
        <dbReference type="EMBL" id="KAH9377095.1"/>
    </source>
</evidence>
<dbReference type="AlphaFoldDB" id="A0A9J6GRJ9"/>
<organism evidence="2 3">
    <name type="scientific">Haemaphysalis longicornis</name>
    <name type="common">Bush tick</name>
    <dbReference type="NCBI Taxonomy" id="44386"/>
    <lineage>
        <taxon>Eukaryota</taxon>
        <taxon>Metazoa</taxon>
        <taxon>Ecdysozoa</taxon>
        <taxon>Arthropoda</taxon>
        <taxon>Chelicerata</taxon>
        <taxon>Arachnida</taxon>
        <taxon>Acari</taxon>
        <taxon>Parasitiformes</taxon>
        <taxon>Ixodida</taxon>
        <taxon>Ixodoidea</taxon>
        <taxon>Ixodidae</taxon>
        <taxon>Haemaphysalinae</taxon>
        <taxon>Haemaphysalis</taxon>
    </lineage>
</organism>
<feature type="region of interest" description="Disordered" evidence="1">
    <location>
        <begin position="301"/>
        <end position="390"/>
    </location>
</feature>
<evidence type="ECO:0000313" key="3">
    <source>
        <dbReference type="Proteomes" id="UP000821853"/>
    </source>
</evidence>
<feature type="region of interest" description="Disordered" evidence="1">
    <location>
        <begin position="51"/>
        <end position="94"/>
    </location>
</feature>
<dbReference type="Proteomes" id="UP000821853">
    <property type="component" value="Unassembled WGS sequence"/>
</dbReference>
<feature type="region of interest" description="Disordered" evidence="1">
    <location>
        <begin position="510"/>
        <end position="536"/>
    </location>
</feature>
<dbReference type="VEuPathDB" id="VectorBase:HLOH_041828"/>
<dbReference type="EMBL" id="JABSTR010000008">
    <property type="protein sequence ID" value="KAH9377095.1"/>
    <property type="molecule type" value="Genomic_DNA"/>
</dbReference>